<feature type="compositionally biased region" description="Acidic residues" evidence="1">
    <location>
        <begin position="180"/>
        <end position="191"/>
    </location>
</feature>
<dbReference type="Gene3D" id="1.20.900.10">
    <property type="entry name" value="Dbl homology (DH) domain"/>
    <property type="match status" value="1"/>
</dbReference>
<keyword evidence="3" id="KW-1185">Reference proteome</keyword>
<sequence>MQPTPIDQSPPRQTPQGVSELRGRFEDNGIKTSPYYHPSGPRHPPSPPAAKLRDLFGRVLSPNGTHIDGQTFFAGSINLEDSDEMLEVGRPSNKKMQDVVNQMQRKTEEHERRHHYKSIFEHAQLYQVYDALFQRKESKRLRHRFRESIRKRLAARKAQAGRLPLEDSPNDFRILRDMENDEESSDDEDSNDERTGLDSPHTSFGKGDAQTPAPSTPSYRVTPRESKNSVTKVTPTAKYGAMRDVAKNFAGSGPSRARFEILTSEASYFKSLTVLVDFFYKAPIFTPGTPNAIVTAVEKHHLFSNILDIHVTSEKYVIHHHPPVFFFMKITDFLLVNTSVRKVFVWSLRNYDGTKVVIVLSS</sequence>
<dbReference type="SUPFAM" id="SSF48065">
    <property type="entry name" value="DBL homology domain (DH-domain)"/>
    <property type="match status" value="1"/>
</dbReference>
<feature type="region of interest" description="Disordered" evidence="1">
    <location>
        <begin position="180"/>
        <end position="233"/>
    </location>
</feature>
<feature type="region of interest" description="Disordered" evidence="1">
    <location>
        <begin position="1"/>
        <end position="51"/>
    </location>
</feature>
<protein>
    <recommendedName>
        <fullName evidence="4">DH domain-containing protein</fullName>
    </recommendedName>
</protein>
<dbReference type="AlphaFoldDB" id="A0A3P6T2Q8"/>
<reference evidence="2 3" key="1">
    <citation type="submission" date="2018-11" db="EMBL/GenBank/DDBJ databases">
        <authorList>
            <consortium name="Pathogen Informatics"/>
        </authorList>
    </citation>
    <scope>NUCLEOTIDE SEQUENCE [LARGE SCALE GENOMIC DNA]</scope>
</reference>
<evidence type="ECO:0008006" key="4">
    <source>
        <dbReference type="Google" id="ProtNLM"/>
    </source>
</evidence>
<proteinExistence type="predicted"/>
<dbReference type="Proteomes" id="UP000281553">
    <property type="component" value="Unassembled WGS sequence"/>
</dbReference>
<accession>A0A3P6T2Q8</accession>
<dbReference type="EMBL" id="UYRU01042643">
    <property type="protein sequence ID" value="VDK76843.1"/>
    <property type="molecule type" value="Genomic_DNA"/>
</dbReference>
<evidence type="ECO:0000313" key="2">
    <source>
        <dbReference type="EMBL" id="VDK76843.1"/>
    </source>
</evidence>
<dbReference type="PANTHER" id="PTHR12845">
    <property type="entry name" value="GUANINE NUCLEOTIDE EXCHANGE FACTOR"/>
    <property type="match status" value="1"/>
</dbReference>
<dbReference type="InterPro" id="IPR047271">
    <property type="entry name" value="Ephexin-like"/>
</dbReference>
<dbReference type="InterPro" id="IPR035899">
    <property type="entry name" value="DBL_dom_sf"/>
</dbReference>
<evidence type="ECO:0000313" key="3">
    <source>
        <dbReference type="Proteomes" id="UP000281553"/>
    </source>
</evidence>
<organism evidence="2 3">
    <name type="scientific">Dibothriocephalus latus</name>
    <name type="common">Fish tapeworm</name>
    <name type="synonym">Diphyllobothrium latum</name>
    <dbReference type="NCBI Taxonomy" id="60516"/>
    <lineage>
        <taxon>Eukaryota</taxon>
        <taxon>Metazoa</taxon>
        <taxon>Spiralia</taxon>
        <taxon>Lophotrochozoa</taxon>
        <taxon>Platyhelminthes</taxon>
        <taxon>Cestoda</taxon>
        <taxon>Eucestoda</taxon>
        <taxon>Diphyllobothriidea</taxon>
        <taxon>Diphyllobothriidae</taxon>
        <taxon>Dibothriocephalus</taxon>
    </lineage>
</organism>
<gene>
    <name evidence="2" type="ORF">DILT_LOCUS2803</name>
</gene>
<dbReference type="OrthoDB" id="27593at2759"/>
<name>A0A3P6T2Q8_DIBLA</name>
<dbReference type="PANTHER" id="PTHR12845:SF5">
    <property type="entry name" value="EPHEXIN, ISOFORM D"/>
    <property type="match status" value="1"/>
</dbReference>
<feature type="compositionally biased region" description="Polar residues" evidence="1">
    <location>
        <begin position="1"/>
        <end position="17"/>
    </location>
</feature>
<evidence type="ECO:0000256" key="1">
    <source>
        <dbReference type="SAM" id="MobiDB-lite"/>
    </source>
</evidence>
<dbReference type="GO" id="GO:0005085">
    <property type="term" value="F:guanyl-nucleotide exchange factor activity"/>
    <property type="evidence" value="ECO:0007669"/>
    <property type="project" value="InterPro"/>
</dbReference>